<dbReference type="PANTHER" id="PTHR44998:SF1">
    <property type="entry name" value="UDP-N-ACETYLGLUCOSAMINE--PEPTIDE N-ACETYLGLUCOSAMINYLTRANSFERASE 110 KDA SUBUNIT"/>
    <property type="match status" value="1"/>
</dbReference>
<keyword evidence="6" id="KW-0732">Signal</keyword>
<keyword evidence="2" id="KW-0808">Transferase</keyword>
<dbReference type="Gene3D" id="3.40.50.2000">
    <property type="entry name" value="Glycogen Phosphorylase B"/>
    <property type="match status" value="1"/>
</dbReference>
<dbReference type="InterPro" id="IPR029489">
    <property type="entry name" value="OGT/SEC/SPY_C"/>
</dbReference>
<feature type="region of interest" description="Disordered" evidence="5">
    <location>
        <begin position="507"/>
        <end position="528"/>
    </location>
</feature>
<feature type="compositionally biased region" description="Polar residues" evidence="5">
    <location>
        <begin position="642"/>
        <end position="655"/>
    </location>
</feature>
<dbReference type="InterPro" id="IPR011990">
    <property type="entry name" value="TPR-like_helical_dom_sf"/>
</dbReference>
<proteinExistence type="predicted"/>
<evidence type="ECO:0000256" key="1">
    <source>
        <dbReference type="ARBA" id="ARBA00004922"/>
    </source>
</evidence>
<evidence type="ECO:0000256" key="2">
    <source>
        <dbReference type="ARBA" id="ARBA00022679"/>
    </source>
</evidence>
<feature type="domain" description="O-GlcNAc transferase C-terminal" evidence="7">
    <location>
        <begin position="650"/>
        <end position="810"/>
    </location>
</feature>
<gene>
    <name evidence="8" type="ORF">PBIL07802_LOCUS11678</name>
</gene>
<accession>A0A7S3D851</accession>
<comment type="pathway">
    <text evidence="1">Protein modification; protein glycosylation.</text>
</comment>
<dbReference type="Pfam" id="PF13844">
    <property type="entry name" value="Glyco_transf_41"/>
    <property type="match status" value="1"/>
</dbReference>
<dbReference type="Gene3D" id="1.25.40.10">
    <property type="entry name" value="Tetratricopeptide repeat domain"/>
    <property type="match status" value="1"/>
</dbReference>
<reference evidence="8" key="1">
    <citation type="submission" date="2021-01" db="EMBL/GenBank/DDBJ databases">
        <authorList>
            <person name="Corre E."/>
            <person name="Pelletier E."/>
            <person name="Niang G."/>
            <person name="Scheremetjew M."/>
            <person name="Finn R."/>
            <person name="Kale V."/>
            <person name="Holt S."/>
            <person name="Cochrane G."/>
            <person name="Meng A."/>
            <person name="Brown T."/>
            <person name="Cohen L."/>
        </authorList>
    </citation>
    <scope>NUCLEOTIDE SEQUENCE</scope>
    <source>
        <strain evidence="8">NIES-2562</strain>
    </source>
</reference>
<feature type="region of interest" description="Disordered" evidence="5">
    <location>
        <begin position="633"/>
        <end position="655"/>
    </location>
</feature>
<dbReference type="AlphaFoldDB" id="A0A7S3D851"/>
<organism evidence="8">
    <name type="scientific">Palpitomonas bilix</name>
    <dbReference type="NCBI Taxonomy" id="652834"/>
    <lineage>
        <taxon>Eukaryota</taxon>
        <taxon>Eukaryota incertae sedis</taxon>
    </lineage>
</organism>
<evidence type="ECO:0000256" key="3">
    <source>
        <dbReference type="ARBA" id="ARBA00022737"/>
    </source>
</evidence>
<dbReference type="GO" id="GO:0006493">
    <property type="term" value="P:protein O-linked glycosylation"/>
    <property type="evidence" value="ECO:0007669"/>
    <property type="project" value="TreeGrafter"/>
</dbReference>
<feature type="chain" id="PRO_5030883842" description="O-GlcNAc transferase C-terminal domain-containing protein" evidence="6">
    <location>
        <begin position="26"/>
        <end position="928"/>
    </location>
</feature>
<protein>
    <recommendedName>
        <fullName evidence="7">O-GlcNAc transferase C-terminal domain-containing protein</fullName>
    </recommendedName>
</protein>
<evidence type="ECO:0000256" key="5">
    <source>
        <dbReference type="SAM" id="MobiDB-lite"/>
    </source>
</evidence>
<keyword evidence="3" id="KW-0677">Repeat</keyword>
<name>A0A7S3D851_9EUKA</name>
<dbReference type="SUPFAM" id="SSF48452">
    <property type="entry name" value="TPR-like"/>
    <property type="match status" value="1"/>
</dbReference>
<evidence type="ECO:0000259" key="7">
    <source>
        <dbReference type="Pfam" id="PF13844"/>
    </source>
</evidence>
<dbReference type="EMBL" id="HBIB01018031">
    <property type="protein sequence ID" value="CAE0249479.1"/>
    <property type="molecule type" value="Transcribed_RNA"/>
</dbReference>
<dbReference type="Gene3D" id="3.40.50.11380">
    <property type="match status" value="1"/>
</dbReference>
<sequence>MMLRFSSMFSFQFLFLLSLCLPTLARPTPAQIEQLKDDMLAAGRAFEEGRWREAELLFSTLERDYPFLWQASYNLALACSKLGELECSERALSRALPKAATSEERSSTYTAYAKYLARKGDDIGCVMAASEGVTEDVASLSALRQAVSCLVAVASSSSSSTSILTASTSVFLHHRDSSSSSSSSMDGNGRGVSEVKEVLAPLTSAIPSILASDNSGIPGSLPVVGSREYRALRSVYDADRKGMFATSLRILLLETRLAASRGEEEKRRDALSQMGLLLISNSSYISGYNIAARGMRGMFECKEGENKVGRRGCLAVGRLPSSVKALASFVMAAGRAGEMAKVELIFHNYDIKNAFSKYMDEGNRFLMYPFHAYEITDDPILLRRNADNYVMAETRGVTALPFTLPDSTIDLLFAPLSSSTSLLNMEQGRAGRRRLRVGLFSSTSFSSRTTTSRLLTAVFEQWASASTTPVSLFCLIPAPFRSGRADEKQARMERVCEKEVKLYATASPSSGSGVEKRGSELEEGGADMSSPSFSFPALAMAEIINAERLPVCIDLSSLTLHPQPQLWSYRPCLVQINFHGYPGSVSARMYDFYIGDRVVAPPEYAPHFFAENLIFTPPLIPYLMGGREVRGGKEGDVDMREQSMQSGRQRSGNDTAESVIAGVDKRLSFSSSTTVMCMYHQVYKLSLPLVSKIGKVLDEAVTQSSPHLDEEGGEGTHSTNVAVWILLHSTETESQVRDVFPSHLQSYLIFSPLLREDVQWAAKERCDVHIDADRYNGHTTSYESLLHHIPIVTTPAENLVQRVTSSLLVSAQLAVDERWRRMAGKGSSGDSCSLHSLILRSSPSLEKSESEFSSFFARTFRRCREKWREQLASIAHSDSSLFSPSLSASALHRSVTLTVDAFLSSSRHAHAQTGREGRHENRYQVVIA</sequence>
<evidence type="ECO:0000313" key="8">
    <source>
        <dbReference type="EMBL" id="CAE0249479.1"/>
    </source>
</evidence>
<keyword evidence="4" id="KW-0802">TPR repeat</keyword>
<dbReference type="GO" id="GO:0016757">
    <property type="term" value="F:glycosyltransferase activity"/>
    <property type="evidence" value="ECO:0007669"/>
    <property type="project" value="TreeGrafter"/>
</dbReference>
<dbReference type="PANTHER" id="PTHR44998">
    <property type="match status" value="1"/>
</dbReference>
<evidence type="ECO:0000256" key="6">
    <source>
        <dbReference type="SAM" id="SignalP"/>
    </source>
</evidence>
<feature type="signal peptide" evidence="6">
    <location>
        <begin position="1"/>
        <end position="25"/>
    </location>
</feature>
<evidence type="ECO:0000256" key="4">
    <source>
        <dbReference type="ARBA" id="ARBA00022803"/>
    </source>
</evidence>